<dbReference type="GO" id="GO:0003700">
    <property type="term" value="F:DNA-binding transcription factor activity"/>
    <property type="evidence" value="ECO:0007669"/>
    <property type="project" value="TreeGrafter"/>
</dbReference>
<dbReference type="InterPro" id="IPR009057">
    <property type="entry name" value="Homeodomain-like_sf"/>
</dbReference>
<keyword evidence="3" id="KW-0804">Transcription</keyword>
<feature type="DNA-binding region" description="H-T-H motif" evidence="4">
    <location>
        <begin position="18"/>
        <end position="37"/>
    </location>
</feature>
<keyword evidence="1" id="KW-0805">Transcription regulation</keyword>
<dbReference type="EMBL" id="VDFW01000002">
    <property type="protein sequence ID" value="TNC29268.1"/>
    <property type="molecule type" value="Genomic_DNA"/>
</dbReference>
<dbReference type="AlphaFoldDB" id="A0A5C4M9K3"/>
<dbReference type="Pfam" id="PF00440">
    <property type="entry name" value="TetR_N"/>
    <property type="match status" value="1"/>
</dbReference>
<dbReference type="PANTHER" id="PTHR30055">
    <property type="entry name" value="HTH-TYPE TRANSCRIPTIONAL REGULATOR RUTR"/>
    <property type="match status" value="1"/>
</dbReference>
<dbReference type="OrthoDB" id="4823039at2"/>
<reference evidence="6 7" key="1">
    <citation type="submission" date="2019-06" db="EMBL/GenBank/DDBJ databases">
        <title>Amycolatopsis alkalitolerans sp. nov., isolated from Gastrodia elata Blume.</title>
        <authorList>
            <person name="Narsing Rao M.P."/>
            <person name="Li W.J."/>
        </authorList>
    </citation>
    <scope>NUCLEOTIDE SEQUENCE [LARGE SCALE GENOMIC DNA]</scope>
    <source>
        <strain evidence="6 7">SYSUP0005</strain>
    </source>
</reference>
<comment type="caution">
    <text evidence="6">The sequence shown here is derived from an EMBL/GenBank/DDBJ whole genome shotgun (WGS) entry which is preliminary data.</text>
</comment>
<evidence type="ECO:0000313" key="7">
    <source>
        <dbReference type="Proteomes" id="UP000305546"/>
    </source>
</evidence>
<protein>
    <submittedName>
        <fullName evidence="6">Helix-turn-helix transcriptional regulator</fullName>
    </submittedName>
</protein>
<dbReference type="PRINTS" id="PR00455">
    <property type="entry name" value="HTHTETR"/>
</dbReference>
<organism evidence="6 7">
    <name type="scientific">Amycolatopsis alkalitolerans</name>
    <dbReference type="NCBI Taxonomy" id="2547244"/>
    <lineage>
        <taxon>Bacteria</taxon>
        <taxon>Bacillati</taxon>
        <taxon>Actinomycetota</taxon>
        <taxon>Actinomycetes</taxon>
        <taxon>Pseudonocardiales</taxon>
        <taxon>Pseudonocardiaceae</taxon>
        <taxon>Amycolatopsis</taxon>
    </lineage>
</organism>
<dbReference type="SUPFAM" id="SSF46689">
    <property type="entry name" value="Homeodomain-like"/>
    <property type="match status" value="1"/>
</dbReference>
<dbReference type="InterPro" id="IPR050109">
    <property type="entry name" value="HTH-type_TetR-like_transc_reg"/>
</dbReference>
<dbReference type="Proteomes" id="UP000305546">
    <property type="component" value="Unassembled WGS sequence"/>
</dbReference>
<keyword evidence="2 4" id="KW-0238">DNA-binding</keyword>
<dbReference type="Gene3D" id="1.10.10.60">
    <property type="entry name" value="Homeodomain-like"/>
    <property type="match status" value="1"/>
</dbReference>
<evidence type="ECO:0000256" key="2">
    <source>
        <dbReference type="ARBA" id="ARBA00023125"/>
    </source>
</evidence>
<evidence type="ECO:0000313" key="6">
    <source>
        <dbReference type="EMBL" id="TNC29268.1"/>
    </source>
</evidence>
<dbReference type="PROSITE" id="PS50977">
    <property type="entry name" value="HTH_TETR_2"/>
    <property type="match status" value="1"/>
</dbReference>
<gene>
    <name evidence="6" type="ORF">FG385_03555</name>
</gene>
<evidence type="ECO:0000256" key="3">
    <source>
        <dbReference type="ARBA" id="ARBA00023163"/>
    </source>
</evidence>
<evidence type="ECO:0000259" key="5">
    <source>
        <dbReference type="PROSITE" id="PS50977"/>
    </source>
</evidence>
<sequence>MRRAALDLFVEQGYVASSMQAIARRAGVAVQTLYFTFGTKRALLTEILDTAVAGDDDPVPTLERPWVARALAAEPVEQLRLQARAAREIYERVAPVLAVMRGAASADPEIAELWETNNAQRATVQNHLIEALAGKTTLRAGMDTTTAVDIALALQTPETYQFLTARRGWSPERWEHWVADALTTQLLPA</sequence>
<dbReference type="InterPro" id="IPR001647">
    <property type="entry name" value="HTH_TetR"/>
</dbReference>
<evidence type="ECO:0000256" key="1">
    <source>
        <dbReference type="ARBA" id="ARBA00023015"/>
    </source>
</evidence>
<dbReference type="Gene3D" id="1.10.357.10">
    <property type="entry name" value="Tetracycline Repressor, domain 2"/>
    <property type="match status" value="1"/>
</dbReference>
<dbReference type="GO" id="GO:0000976">
    <property type="term" value="F:transcription cis-regulatory region binding"/>
    <property type="evidence" value="ECO:0007669"/>
    <property type="project" value="TreeGrafter"/>
</dbReference>
<proteinExistence type="predicted"/>
<dbReference type="PANTHER" id="PTHR30055:SF234">
    <property type="entry name" value="HTH-TYPE TRANSCRIPTIONAL REGULATOR BETI"/>
    <property type="match status" value="1"/>
</dbReference>
<feature type="domain" description="HTH tetR-type" evidence="5">
    <location>
        <begin position="1"/>
        <end position="55"/>
    </location>
</feature>
<keyword evidence="7" id="KW-1185">Reference proteome</keyword>
<evidence type="ECO:0000256" key="4">
    <source>
        <dbReference type="PROSITE-ProRule" id="PRU00335"/>
    </source>
</evidence>
<name>A0A5C4M9K3_9PSEU</name>
<accession>A0A5C4M9K3</accession>